<gene>
    <name evidence="3" type="ORF">BEWA_007580</name>
</gene>
<dbReference type="GeneID" id="15806461"/>
<accession>L0B2K9</accession>
<reference evidence="3 4" key="1">
    <citation type="journal article" date="2012" name="BMC Genomics">
        <title>Comparative genomic analysis and phylogenetic position of Theileria equi.</title>
        <authorList>
            <person name="Kappmeyer L.S."/>
            <person name="Thiagarajan M."/>
            <person name="Herndon D.R."/>
            <person name="Ramsay J.D."/>
            <person name="Caler E."/>
            <person name="Djikeng A."/>
            <person name="Gillespie J.J."/>
            <person name="Lau A.O."/>
            <person name="Roalson E.H."/>
            <person name="Silva J.C."/>
            <person name="Silva M.G."/>
            <person name="Suarez C.E."/>
            <person name="Ueti M.W."/>
            <person name="Nene V.M."/>
            <person name="Mealey R.H."/>
            <person name="Knowles D.P."/>
            <person name="Brayton K.A."/>
        </authorList>
    </citation>
    <scope>NUCLEOTIDE SEQUENCE [LARGE SCALE GENOMIC DNA]</scope>
    <source>
        <strain evidence="3 4">WA</strain>
    </source>
</reference>
<feature type="coiled-coil region" evidence="1">
    <location>
        <begin position="28"/>
        <end position="55"/>
    </location>
</feature>
<sequence>MPAKASHEVDTETAHTSLDNNYELKIRLERAISDNLDLRNEKLELEAEKLRLFEELDKNIKENETIVERNKDLKLSQAANKTTINRLNEIISEQKAEIEKFKSVNNYLENEEKNHLTSDNVNGFLNALNTKEKIVFLNNRIIELEQVNKTLYDLRDNWKRECNSINQDYLALEREYKRLLFSHKPRSETDQSITPTKALNKAPFELNKSALRERKQLPINNTLGIKSEVSPRNTNLWPQNKLHSNKNRSTPPLNSKRKENSHLGNNRTKLKNKIDSQAEYKTPTRITIYNFFKSQNN</sequence>
<keyword evidence="4" id="KW-1185">Reference proteome</keyword>
<feature type="compositionally biased region" description="Polar residues" evidence="2">
    <location>
        <begin position="222"/>
        <end position="253"/>
    </location>
</feature>
<dbReference type="VEuPathDB" id="PiroplasmaDB:BEWA_007580"/>
<keyword evidence="1" id="KW-0175">Coiled coil</keyword>
<name>L0B2K9_THEEQ</name>
<feature type="region of interest" description="Disordered" evidence="2">
    <location>
        <begin position="222"/>
        <end position="278"/>
    </location>
</feature>
<dbReference type="Proteomes" id="UP000031512">
    <property type="component" value="Chromosome 3"/>
</dbReference>
<evidence type="ECO:0000313" key="4">
    <source>
        <dbReference type="Proteomes" id="UP000031512"/>
    </source>
</evidence>
<evidence type="ECO:0000256" key="2">
    <source>
        <dbReference type="SAM" id="MobiDB-lite"/>
    </source>
</evidence>
<dbReference type="AlphaFoldDB" id="L0B2K9"/>
<dbReference type="STRING" id="1537102.L0B2K9"/>
<proteinExistence type="predicted"/>
<evidence type="ECO:0000256" key="1">
    <source>
        <dbReference type="SAM" id="Coils"/>
    </source>
</evidence>
<dbReference type="eggNOG" id="ENOG502RSZA">
    <property type="taxonomic scope" value="Eukaryota"/>
</dbReference>
<dbReference type="KEGG" id="beq:BEWA_007580"/>
<organism evidence="3 4">
    <name type="scientific">Theileria equi strain WA</name>
    <dbReference type="NCBI Taxonomy" id="1537102"/>
    <lineage>
        <taxon>Eukaryota</taxon>
        <taxon>Sar</taxon>
        <taxon>Alveolata</taxon>
        <taxon>Apicomplexa</taxon>
        <taxon>Aconoidasida</taxon>
        <taxon>Piroplasmida</taxon>
        <taxon>Theileriidae</taxon>
        <taxon>Theileria</taxon>
    </lineage>
</organism>
<dbReference type="RefSeq" id="XP_004831015.1">
    <property type="nucleotide sequence ID" value="XM_004830958.1"/>
</dbReference>
<protein>
    <submittedName>
        <fullName evidence="3">Uncharacterized protein</fullName>
    </submittedName>
</protein>
<dbReference type="EMBL" id="CP001670">
    <property type="protein sequence ID" value="AFZ81349.1"/>
    <property type="molecule type" value="Genomic_DNA"/>
</dbReference>
<feature type="coiled-coil region" evidence="1">
    <location>
        <begin position="84"/>
        <end position="111"/>
    </location>
</feature>
<evidence type="ECO:0000313" key="3">
    <source>
        <dbReference type="EMBL" id="AFZ81349.1"/>
    </source>
</evidence>